<evidence type="ECO:0000256" key="1">
    <source>
        <dbReference type="SAM" id="Phobius"/>
    </source>
</evidence>
<organism evidence="2 3">
    <name type="scientific">Microbacterium jejuense</name>
    <dbReference type="NCBI Taxonomy" id="1263637"/>
    <lineage>
        <taxon>Bacteria</taxon>
        <taxon>Bacillati</taxon>
        <taxon>Actinomycetota</taxon>
        <taxon>Actinomycetes</taxon>
        <taxon>Micrococcales</taxon>
        <taxon>Microbacteriaceae</taxon>
        <taxon>Microbacterium</taxon>
    </lineage>
</organism>
<feature type="transmembrane region" description="Helical" evidence="1">
    <location>
        <begin position="32"/>
        <end position="50"/>
    </location>
</feature>
<protein>
    <submittedName>
        <fullName evidence="2">Uncharacterized protein</fullName>
    </submittedName>
</protein>
<evidence type="ECO:0000313" key="3">
    <source>
        <dbReference type="Proteomes" id="UP001196843"/>
    </source>
</evidence>
<keyword evidence="1" id="KW-1133">Transmembrane helix</keyword>
<keyword evidence="1" id="KW-0472">Membrane</keyword>
<reference evidence="2 3" key="1">
    <citation type="journal article" date="2021" name="MBio">
        <title>Poor Competitiveness of Bradyrhizobium in Pigeon Pea Root Colonization in Indian Soils.</title>
        <authorList>
            <person name="Chalasani D."/>
            <person name="Basu A."/>
            <person name="Pullabhotla S.V.S.R.N."/>
            <person name="Jorrin B."/>
            <person name="Neal A.L."/>
            <person name="Poole P.S."/>
            <person name="Podile A.R."/>
            <person name="Tkacz A."/>
        </authorList>
    </citation>
    <scope>NUCLEOTIDE SEQUENCE [LARGE SCALE GENOMIC DNA]</scope>
    <source>
        <strain evidence="2 3">HU14</strain>
    </source>
</reference>
<proteinExistence type="predicted"/>
<sequence>MTAKTIAVLTTVLELIGLVLIVTGIWLAFGAAVAIIAAGVMLIGVSFLLASRGGRK</sequence>
<accession>A0ABS7HQY5</accession>
<gene>
    <name evidence="2" type="ORF">JNB62_13125</name>
</gene>
<dbReference type="RefSeq" id="WP_220301355.1">
    <property type="nucleotide sequence ID" value="NZ_JAEUAW010000010.1"/>
</dbReference>
<keyword evidence="3" id="KW-1185">Reference proteome</keyword>
<evidence type="ECO:0000313" key="2">
    <source>
        <dbReference type="EMBL" id="MBW9094632.1"/>
    </source>
</evidence>
<dbReference type="EMBL" id="JAEUAW010000010">
    <property type="protein sequence ID" value="MBW9094632.1"/>
    <property type="molecule type" value="Genomic_DNA"/>
</dbReference>
<keyword evidence="1" id="KW-0812">Transmembrane</keyword>
<dbReference type="Proteomes" id="UP001196843">
    <property type="component" value="Unassembled WGS sequence"/>
</dbReference>
<comment type="caution">
    <text evidence="2">The sequence shown here is derived from an EMBL/GenBank/DDBJ whole genome shotgun (WGS) entry which is preliminary data.</text>
</comment>
<name>A0ABS7HQY5_9MICO</name>
<feature type="transmembrane region" description="Helical" evidence="1">
    <location>
        <begin position="7"/>
        <end position="26"/>
    </location>
</feature>